<evidence type="ECO:0008006" key="8">
    <source>
        <dbReference type="Google" id="ProtNLM"/>
    </source>
</evidence>
<gene>
    <name evidence="6" type="ORF">CUNI_LOCUS2534</name>
</gene>
<name>A0A8S3YRR9_9EUPU</name>
<dbReference type="InterPro" id="IPR008936">
    <property type="entry name" value="Rho_GTPase_activation_prot"/>
</dbReference>
<organism evidence="6 7">
    <name type="scientific">Candidula unifasciata</name>
    <dbReference type="NCBI Taxonomy" id="100452"/>
    <lineage>
        <taxon>Eukaryota</taxon>
        <taxon>Metazoa</taxon>
        <taxon>Spiralia</taxon>
        <taxon>Lophotrochozoa</taxon>
        <taxon>Mollusca</taxon>
        <taxon>Gastropoda</taxon>
        <taxon>Heterobranchia</taxon>
        <taxon>Euthyneura</taxon>
        <taxon>Panpulmonata</taxon>
        <taxon>Eupulmonata</taxon>
        <taxon>Stylommatophora</taxon>
        <taxon>Helicina</taxon>
        <taxon>Helicoidea</taxon>
        <taxon>Geomitridae</taxon>
        <taxon>Candidula</taxon>
    </lineage>
</organism>
<evidence type="ECO:0000313" key="6">
    <source>
        <dbReference type="EMBL" id="CAG5116976.1"/>
    </source>
</evidence>
<keyword evidence="1" id="KW-0343">GTPase activation</keyword>
<dbReference type="SMART" id="SM00324">
    <property type="entry name" value="RhoGAP"/>
    <property type="match status" value="1"/>
</dbReference>
<dbReference type="PROSITE" id="PS50238">
    <property type="entry name" value="RHOGAP"/>
    <property type="match status" value="1"/>
</dbReference>
<dbReference type="GO" id="GO:0032956">
    <property type="term" value="P:regulation of actin cytoskeleton organization"/>
    <property type="evidence" value="ECO:0007669"/>
    <property type="project" value="TreeGrafter"/>
</dbReference>
<keyword evidence="2" id="KW-0597">Phosphoprotein</keyword>
<evidence type="ECO:0000259" key="5">
    <source>
        <dbReference type="PROSITE" id="PS51021"/>
    </source>
</evidence>
<dbReference type="SMART" id="SM00721">
    <property type="entry name" value="BAR"/>
    <property type="match status" value="1"/>
</dbReference>
<dbReference type="GO" id="GO:0035020">
    <property type="term" value="P:regulation of Rac protein signal transduction"/>
    <property type="evidence" value="ECO:0007669"/>
    <property type="project" value="TreeGrafter"/>
</dbReference>
<feature type="domain" description="Rho-GAP" evidence="4">
    <location>
        <begin position="262"/>
        <end position="448"/>
    </location>
</feature>
<dbReference type="EMBL" id="CAJHNH020000329">
    <property type="protein sequence ID" value="CAG5116976.1"/>
    <property type="molecule type" value="Genomic_DNA"/>
</dbReference>
<dbReference type="InterPro" id="IPR004148">
    <property type="entry name" value="BAR_dom"/>
</dbReference>
<dbReference type="SUPFAM" id="SSF48350">
    <property type="entry name" value="GTPase activation domain, GAP"/>
    <property type="match status" value="1"/>
</dbReference>
<feature type="domain" description="BAR" evidence="5">
    <location>
        <begin position="20"/>
        <end position="256"/>
    </location>
</feature>
<feature type="non-terminal residue" evidence="6">
    <location>
        <position position="1"/>
    </location>
</feature>
<dbReference type="Proteomes" id="UP000678393">
    <property type="component" value="Unassembled WGS sequence"/>
</dbReference>
<evidence type="ECO:0000259" key="4">
    <source>
        <dbReference type="PROSITE" id="PS50238"/>
    </source>
</evidence>
<dbReference type="AlphaFoldDB" id="A0A8S3YRR9"/>
<reference evidence="6" key="1">
    <citation type="submission" date="2021-04" db="EMBL/GenBank/DDBJ databases">
        <authorList>
            <consortium name="Molecular Ecology Group"/>
        </authorList>
    </citation>
    <scope>NUCLEOTIDE SEQUENCE</scope>
</reference>
<feature type="coiled-coil region" evidence="3">
    <location>
        <begin position="176"/>
        <end position="207"/>
    </location>
</feature>
<keyword evidence="3" id="KW-0175">Coiled coil</keyword>
<dbReference type="Gene3D" id="1.10.555.10">
    <property type="entry name" value="Rho GTPase activation protein"/>
    <property type="match status" value="1"/>
</dbReference>
<dbReference type="Pfam" id="PF03114">
    <property type="entry name" value="BAR"/>
    <property type="match status" value="1"/>
</dbReference>
<dbReference type="PROSITE" id="PS51021">
    <property type="entry name" value="BAR"/>
    <property type="match status" value="1"/>
</dbReference>
<dbReference type="OrthoDB" id="19923at2759"/>
<protein>
    <recommendedName>
        <fullName evidence="8">Rho GTPase-activating protein 44</fullName>
    </recommendedName>
</protein>
<dbReference type="InterPro" id="IPR047165">
    <property type="entry name" value="RHG17/44/SH3BP1-like"/>
</dbReference>
<dbReference type="GO" id="GO:0005096">
    <property type="term" value="F:GTPase activator activity"/>
    <property type="evidence" value="ECO:0007669"/>
    <property type="project" value="UniProtKB-KW"/>
</dbReference>
<evidence type="ECO:0000256" key="1">
    <source>
        <dbReference type="ARBA" id="ARBA00022468"/>
    </source>
</evidence>
<evidence type="ECO:0000313" key="7">
    <source>
        <dbReference type="Proteomes" id="UP000678393"/>
    </source>
</evidence>
<sequence>MFKKENLRKNFLRVKQNIDQNLGRAEQSKVLTEDQEENEKRVEAVKHAFQNITKKAAAVLQTTGTTDFDKKLKKLPETALSNAILESAQSLGTDTLLGSVCQLTGDCQMNLSREQVQYEETVEQEFIIPLQTVVDVDIPSIVKWRKALTKAILDMDSAKNRLNQIVRQSQVPGANMTSAAAKADVVKDEYEEATQKVENIKDNLSIELCNFASKESEQSSRLLILLEAQASYHRRALEIIEECIPHVAFAIKNSSAKPCYGMPLEEHLRLMCRDIALVLEACILTLLETGIEEEGLFRLAGSSVKLKKLKACFDAHSVDMEEFSTDPHTVAGALKQYLRELPEPLLTFQLYDDFIQAAMLPQDQRLQALWSVIHQLPKPNYNNFRYLIKFLAKLAERCDVNKMKPSNIGIVIGPNLLWSERSDAPNMMSTGPVSGIIETVVTHADWFFPG</sequence>
<dbReference type="PANTHER" id="PTHR14130:SF14">
    <property type="entry name" value="RHO GTPASE-ACTIVATING PROTEIN 92B"/>
    <property type="match status" value="1"/>
</dbReference>
<dbReference type="Gene3D" id="1.20.1270.60">
    <property type="entry name" value="Arfaptin homology (AH) domain/BAR domain"/>
    <property type="match status" value="1"/>
</dbReference>
<dbReference type="GO" id="GO:0007165">
    <property type="term" value="P:signal transduction"/>
    <property type="evidence" value="ECO:0007669"/>
    <property type="project" value="InterPro"/>
</dbReference>
<accession>A0A8S3YRR9</accession>
<dbReference type="InterPro" id="IPR000198">
    <property type="entry name" value="RhoGAP_dom"/>
</dbReference>
<dbReference type="PANTHER" id="PTHR14130">
    <property type="entry name" value="3BP-1 RELATED RHOGAP"/>
    <property type="match status" value="1"/>
</dbReference>
<dbReference type="GO" id="GO:0005737">
    <property type="term" value="C:cytoplasm"/>
    <property type="evidence" value="ECO:0007669"/>
    <property type="project" value="InterPro"/>
</dbReference>
<evidence type="ECO:0000256" key="2">
    <source>
        <dbReference type="ARBA" id="ARBA00022553"/>
    </source>
</evidence>
<comment type="caution">
    <text evidence="6">The sequence shown here is derived from an EMBL/GenBank/DDBJ whole genome shotgun (WGS) entry which is preliminary data.</text>
</comment>
<evidence type="ECO:0000256" key="3">
    <source>
        <dbReference type="SAM" id="Coils"/>
    </source>
</evidence>
<proteinExistence type="predicted"/>
<dbReference type="Pfam" id="PF00620">
    <property type="entry name" value="RhoGAP"/>
    <property type="match status" value="1"/>
</dbReference>
<dbReference type="SUPFAM" id="SSF103657">
    <property type="entry name" value="BAR/IMD domain-like"/>
    <property type="match status" value="1"/>
</dbReference>
<dbReference type="InterPro" id="IPR027267">
    <property type="entry name" value="AH/BAR_dom_sf"/>
</dbReference>
<dbReference type="FunFam" id="1.10.555.10:FF:000001">
    <property type="entry name" value="Rho GTPase activating protein 44"/>
    <property type="match status" value="1"/>
</dbReference>
<keyword evidence="7" id="KW-1185">Reference proteome</keyword>